<dbReference type="PANTHER" id="PTHR43293">
    <property type="entry name" value="ACETATE COA-TRANSFERASE YDIF"/>
    <property type="match status" value="1"/>
</dbReference>
<keyword evidence="3" id="KW-1185">Reference proteome</keyword>
<dbReference type="InterPro" id="IPR037171">
    <property type="entry name" value="NagB/RpiA_transferase-like"/>
</dbReference>
<gene>
    <name evidence="2" type="ORF">DSOL_4779</name>
</gene>
<dbReference type="Gene3D" id="3.40.1080.10">
    <property type="entry name" value="Glutaconate Coenzyme A-transferase"/>
    <property type="match status" value="1"/>
</dbReference>
<comment type="caution">
    <text evidence="2">The sequence shown here is derived from an EMBL/GenBank/DDBJ whole genome shotgun (WGS) entry which is preliminary data.</text>
</comment>
<dbReference type="Pfam" id="PF01144">
    <property type="entry name" value="CoA_trans"/>
    <property type="match status" value="1"/>
</dbReference>
<comment type="similarity">
    <text evidence="1">Belongs to the 3-oxoacid CoA-transferase subunit B family.</text>
</comment>
<evidence type="ECO:0000256" key="1">
    <source>
        <dbReference type="ARBA" id="ARBA00007047"/>
    </source>
</evidence>
<dbReference type="GO" id="GO:0008410">
    <property type="term" value="F:CoA-transferase activity"/>
    <property type="evidence" value="ECO:0007669"/>
    <property type="project" value="InterPro"/>
</dbReference>
<name>A0A1Q8QHY1_9FIRM</name>
<proteinExistence type="inferred from homology"/>
<dbReference type="SMART" id="SM00882">
    <property type="entry name" value="CoA_trans"/>
    <property type="match status" value="1"/>
</dbReference>
<dbReference type="STRING" id="1888891.DSOL_4779"/>
<evidence type="ECO:0000313" key="2">
    <source>
        <dbReference type="EMBL" id="OLN26960.1"/>
    </source>
</evidence>
<dbReference type="RefSeq" id="WP_075367065.1">
    <property type="nucleotide sequence ID" value="NZ_MLBF01000066.1"/>
</dbReference>
<dbReference type="SUPFAM" id="SSF100950">
    <property type="entry name" value="NagB/RpiA/CoA transferase-like"/>
    <property type="match status" value="1"/>
</dbReference>
<reference evidence="2 3" key="1">
    <citation type="submission" date="2016-09" db="EMBL/GenBank/DDBJ databases">
        <title>Complete genome of Desulfosporosinus sp. OL.</title>
        <authorList>
            <person name="Mardanov A."/>
            <person name="Beletsky A."/>
            <person name="Panova A."/>
            <person name="Karnachuk O."/>
            <person name="Ravin N."/>
        </authorList>
    </citation>
    <scope>NUCLEOTIDE SEQUENCE [LARGE SCALE GENOMIC DNA]</scope>
    <source>
        <strain evidence="2 3">OL</strain>
    </source>
</reference>
<keyword evidence="2" id="KW-0808">Transferase</keyword>
<dbReference type="AlphaFoldDB" id="A0A1Q8QHY1"/>
<protein>
    <submittedName>
        <fullName evidence="2">3-oxoadipate CoA-transferase subunit B</fullName>
    </submittedName>
</protein>
<dbReference type="OrthoDB" id="9805230at2"/>
<dbReference type="InterPro" id="IPR004165">
    <property type="entry name" value="CoA_trans_fam_I"/>
</dbReference>
<dbReference type="EMBL" id="MLBF01000066">
    <property type="protein sequence ID" value="OLN26960.1"/>
    <property type="molecule type" value="Genomic_DNA"/>
</dbReference>
<dbReference type="Proteomes" id="UP000186102">
    <property type="component" value="Unassembled WGS sequence"/>
</dbReference>
<dbReference type="PANTHER" id="PTHR43293:SF3">
    <property type="entry name" value="CHOLESTEROL RING-CLEAVING HYDROLASE IPDB SUBUNIT"/>
    <property type="match status" value="1"/>
</dbReference>
<organism evidence="2 3">
    <name type="scientific">Desulfosporosinus metallidurans</name>
    <dbReference type="NCBI Taxonomy" id="1888891"/>
    <lineage>
        <taxon>Bacteria</taxon>
        <taxon>Bacillati</taxon>
        <taxon>Bacillota</taxon>
        <taxon>Clostridia</taxon>
        <taxon>Eubacteriales</taxon>
        <taxon>Desulfitobacteriaceae</taxon>
        <taxon>Desulfosporosinus</taxon>
    </lineage>
</organism>
<evidence type="ECO:0000313" key="3">
    <source>
        <dbReference type="Proteomes" id="UP000186102"/>
    </source>
</evidence>
<accession>A0A1Q8QHY1</accession>
<sequence length="269" mass="29519">MGFSYNPTEFMLITAAQEIEDGDVVVTGQGFPTVAAILAKEFFTPNAILLTEAGMVDYTPVSSPIHIADPTALKSYSYSCDILDIFSVILNRGFVDVSFLGVGQVDKYGNLNSSILGDYAKPRMIMAGAGGAPEFLSYSRKVILTMRSGKFVEKLDYLCSSGFITGGKAREESGHFHIPGGPAALISTKGLFRFDKDTHEMYLAAIMPGVTVQDVQQDIPWKLKISPDLTELLPPTDDQKKFIRRFDPPSALGRRVLMKIMEMNQASRK</sequence>